<dbReference type="Proteomes" id="UP000295565">
    <property type="component" value="Unassembled WGS sequence"/>
</dbReference>
<keyword evidence="5" id="KW-0732">Signal</keyword>
<evidence type="ECO:0000256" key="1">
    <source>
        <dbReference type="ARBA" id="ARBA00004442"/>
    </source>
</evidence>
<dbReference type="GO" id="GO:0009279">
    <property type="term" value="C:cell outer membrane"/>
    <property type="evidence" value="ECO:0007669"/>
    <property type="project" value="UniProtKB-SubCell"/>
</dbReference>
<dbReference type="PRINTS" id="PR01023">
    <property type="entry name" value="NAFLGMOTY"/>
</dbReference>
<evidence type="ECO:0000256" key="2">
    <source>
        <dbReference type="ARBA" id="ARBA00023136"/>
    </source>
</evidence>
<dbReference type="PROSITE" id="PS51123">
    <property type="entry name" value="OMPA_2"/>
    <property type="match status" value="1"/>
</dbReference>
<dbReference type="Pfam" id="PF00691">
    <property type="entry name" value="OmpA"/>
    <property type="match status" value="1"/>
</dbReference>
<keyword evidence="3" id="KW-0998">Cell outer membrane</keyword>
<comment type="subcellular location">
    <subcellularLocation>
        <location evidence="1">Cell outer membrane</location>
    </subcellularLocation>
</comment>
<comment type="caution">
    <text evidence="7">The sequence shown here is derived from an EMBL/GenBank/DDBJ whole genome shotgun (WGS) entry which is preliminary data.</text>
</comment>
<dbReference type="AlphaFoldDB" id="A0A4R1JBH7"/>
<evidence type="ECO:0000256" key="3">
    <source>
        <dbReference type="ARBA" id="ARBA00023237"/>
    </source>
</evidence>
<dbReference type="PANTHER" id="PTHR30329:SF21">
    <property type="entry name" value="LIPOPROTEIN YIAD-RELATED"/>
    <property type="match status" value="1"/>
</dbReference>
<gene>
    <name evidence="7" type="ORF">EV690_2529</name>
</gene>
<dbReference type="InterPro" id="IPR050330">
    <property type="entry name" value="Bact_OuterMem_StrucFunc"/>
</dbReference>
<feature type="chain" id="PRO_5020388248" evidence="5">
    <location>
        <begin position="19"/>
        <end position="291"/>
    </location>
</feature>
<feature type="signal peptide" evidence="5">
    <location>
        <begin position="1"/>
        <end position="18"/>
    </location>
</feature>
<dbReference type="SUPFAM" id="SSF103088">
    <property type="entry name" value="OmpA-like"/>
    <property type="match status" value="1"/>
</dbReference>
<sequence length="291" mass="33185">MKRRVIFCGLFLTTLVHASSGLRLYQATMDDSTWVVSESTPLVCQLDHVIPSFGVAHFVSKANRHINMDFSLDMRRITAQTHRVLLRSVPPPWRPGRSAKTVATLNFYQQFNGRLENQPVWQMLSELDSGNFPTFYFNDWYSGGEATAVGLSSINFKSHYDRFMQCVSRLLPYSFNDIAFTVLNYKQNSDQLTKESKHKLTMVGNYVKYDPKVDMIEINGYTDSYGGRYPNLKLSKKRAQSVKQFFVSQGVDASKVEVTGFGEKRFIASNQTLLGREKNRRVVISLGKENG</sequence>
<dbReference type="InterPro" id="IPR006665">
    <property type="entry name" value="OmpA-like"/>
</dbReference>
<keyword evidence="2 4" id="KW-0472">Membrane</keyword>
<dbReference type="PANTHER" id="PTHR30329">
    <property type="entry name" value="STATOR ELEMENT OF FLAGELLAR MOTOR COMPLEX"/>
    <property type="match status" value="1"/>
</dbReference>
<organism evidence="7 8">
    <name type="scientific">Celerinatantimonas diazotrophica</name>
    <dbReference type="NCBI Taxonomy" id="412034"/>
    <lineage>
        <taxon>Bacteria</taxon>
        <taxon>Pseudomonadati</taxon>
        <taxon>Pseudomonadota</taxon>
        <taxon>Gammaproteobacteria</taxon>
        <taxon>Celerinatantimonadaceae</taxon>
        <taxon>Celerinatantimonas</taxon>
    </lineage>
</organism>
<evidence type="ECO:0000256" key="5">
    <source>
        <dbReference type="SAM" id="SignalP"/>
    </source>
</evidence>
<reference evidence="7 8" key="1">
    <citation type="submission" date="2019-03" db="EMBL/GenBank/DDBJ databases">
        <title>Genomic Encyclopedia of Type Strains, Phase IV (KMG-IV): sequencing the most valuable type-strain genomes for metagenomic binning, comparative biology and taxonomic classification.</title>
        <authorList>
            <person name="Goeker M."/>
        </authorList>
    </citation>
    <scope>NUCLEOTIDE SEQUENCE [LARGE SCALE GENOMIC DNA]</scope>
    <source>
        <strain evidence="7 8">DSM 18577</strain>
    </source>
</reference>
<dbReference type="RefSeq" id="WP_131913311.1">
    <property type="nucleotide sequence ID" value="NZ_SMGD01000014.1"/>
</dbReference>
<dbReference type="Gene3D" id="2.60.40.2540">
    <property type="match status" value="1"/>
</dbReference>
<name>A0A4R1JBH7_9GAMM</name>
<dbReference type="InterPro" id="IPR006664">
    <property type="entry name" value="OMP_bac"/>
</dbReference>
<dbReference type="EMBL" id="SMGD01000014">
    <property type="protein sequence ID" value="TCK47499.1"/>
    <property type="molecule type" value="Genomic_DNA"/>
</dbReference>
<accession>A0A4R1JBH7</accession>
<dbReference type="Gene3D" id="3.30.1330.60">
    <property type="entry name" value="OmpA-like domain"/>
    <property type="match status" value="1"/>
</dbReference>
<dbReference type="Pfam" id="PF18393">
    <property type="entry name" value="MotY_N"/>
    <property type="match status" value="1"/>
</dbReference>
<dbReference type="PRINTS" id="PR01021">
    <property type="entry name" value="OMPADOMAIN"/>
</dbReference>
<keyword evidence="8" id="KW-1185">Reference proteome</keyword>
<dbReference type="InterPro" id="IPR036737">
    <property type="entry name" value="OmpA-like_sf"/>
</dbReference>
<evidence type="ECO:0000313" key="8">
    <source>
        <dbReference type="Proteomes" id="UP000295565"/>
    </source>
</evidence>
<dbReference type="CDD" id="cd07185">
    <property type="entry name" value="OmpA_C-like"/>
    <property type="match status" value="1"/>
</dbReference>
<evidence type="ECO:0000259" key="6">
    <source>
        <dbReference type="PROSITE" id="PS51123"/>
    </source>
</evidence>
<dbReference type="OrthoDB" id="6905929at2"/>
<proteinExistence type="predicted"/>
<evidence type="ECO:0000313" key="7">
    <source>
        <dbReference type="EMBL" id="TCK47499.1"/>
    </source>
</evidence>
<feature type="domain" description="OmpA-like" evidence="6">
    <location>
        <begin position="173"/>
        <end position="290"/>
    </location>
</feature>
<dbReference type="InterPro" id="IPR041544">
    <property type="entry name" value="MotY_N"/>
</dbReference>
<protein>
    <submittedName>
        <fullName evidence="7">Outer membrane protein OmpA-like peptidoglycan-associated protein</fullName>
    </submittedName>
</protein>
<evidence type="ECO:0000256" key="4">
    <source>
        <dbReference type="PROSITE-ProRule" id="PRU00473"/>
    </source>
</evidence>